<dbReference type="GeneID" id="7751017"/>
<reference evidence="1 2" key="1">
    <citation type="journal article" date="2009" name="Gene">
        <title>Genome of a virulent bacteriophage Lb338-1 that lyses the probiotic Lactobacillus paracasei cheese strain.</title>
        <authorList>
            <person name="Alemayehu D."/>
            <person name="Ross R.P."/>
            <person name="O'Sullivan O."/>
            <person name="Coffey A."/>
            <person name="Stanton C."/>
            <person name="Fitzgerald G.F."/>
            <person name="McAuliffe O."/>
        </authorList>
    </citation>
    <scope>NUCLEOTIDE SEQUENCE [LARGE SCALE GENOMIC DNA]</scope>
    <source>
        <strain evidence="1">Lb338-1</strain>
    </source>
</reference>
<dbReference type="RefSeq" id="YP_002790841.1">
    <property type="nucleotide sequence ID" value="NC_012530.1"/>
</dbReference>
<organism evidence="1 2">
    <name type="scientific">Lactobacillus phage Lb338-1</name>
    <dbReference type="NCBI Taxonomy" id="2892342"/>
    <lineage>
        <taxon>Viruses</taxon>
        <taxon>Duplodnaviria</taxon>
        <taxon>Heunggongvirae</taxon>
        <taxon>Uroviricota</taxon>
        <taxon>Caudoviricetes</taxon>
        <taxon>Herelleviridae</taxon>
        <taxon>Mooreparkvirus</taxon>
        <taxon>Mooreparkvirus Lb3381</taxon>
    </lineage>
</organism>
<dbReference type="Proteomes" id="UP000001878">
    <property type="component" value="Segment"/>
</dbReference>
<accession>C1KFS2</accession>
<evidence type="ECO:0000313" key="1">
    <source>
        <dbReference type="EMBL" id="ACO37083.1"/>
    </source>
</evidence>
<keyword evidence="2" id="KW-1185">Reference proteome</keyword>
<evidence type="ECO:0000313" key="2">
    <source>
        <dbReference type="Proteomes" id="UP000001878"/>
    </source>
</evidence>
<proteinExistence type="predicted"/>
<name>C1KFS2_9CAUD</name>
<dbReference type="KEGG" id="vg:7751017"/>
<protein>
    <submittedName>
        <fullName evidence="1">Uncharacterized protein</fullName>
    </submittedName>
</protein>
<dbReference type="EMBL" id="FJ822135">
    <property type="protein sequence ID" value="ACO37083.1"/>
    <property type="molecule type" value="Genomic_DNA"/>
</dbReference>
<sequence>MQSQNKKIPVFSNYSHRGMLTVNKEPVYIAEYKDKYPEIAVYAPMKTTVGGKDFWDKKFVMDEKPQYHFSEETLLGKLAGKRLGSKNKKLVKKRLYEMPLFVADIKMGVDTFTGHHGLGFWDRTPDKSSLKEYVRGTETGVFICLDSFKWEDIKYTNEDLMETYKEWLDENSLR</sequence>
<gene>
    <name evidence="1" type="ORF">lb338_phage_162</name>
</gene>
<dbReference type="OrthoDB" id="24648at10239"/>